<dbReference type="GO" id="GO:0006488">
    <property type="term" value="P:dolichol-linked oligosaccharide biosynthetic process"/>
    <property type="evidence" value="ECO:0007669"/>
    <property type="project" value="TreeGrafter"/>
</dbReference>
<keyword evidence="26" id="KW-1185">Reference proteome</keyword>
<comment type="caution">
    <text evidence="25">The sequence shown here is derived from an EMBL/GenBank/DDBJ whole genome shotgun (WGS) entry which is preliminary data.</text>
</comment>
<dbReference type="AlphaFoldDB" id="A0A7L4PAB7"/>
<sequence length="339" mass="37142">MISVVVPTYNEAENIEELVKRLASVFRSDYEVIIVDDNSPDGTADAAKKLSATYPVRVVVRQTRLGLASAVVEGASVARGDVVVVMDADLQHPPELAPALAREAARGCLAVASRYVRGGRVEGWPITRRVVSRGAVLLARLLLPEARTVKDPVSGFFAYRRDCLSRVKPTGLYKILLDVLVQCKPECVVEIPFVFGKRTRGRSKLGRRHIFDYLRQLLALSKWRPVKFAAVGATGIGVALAVLHFLSWLPALVSTAIAIEVSLTSNYILNRAWTFAERHTPLLGGWAKYHLATAIGNSTNYLVTNALAFLGVWIYVAYLIGVAAGYAANYVFSELEVFK</sequence>
<accession>A0A7L4PAB7</accession>
<keyword evidence="13" id="KW-0460">Magnesium</keyword>
<dbReference type="InterPro" id="IPR039528">
    <property type="entry name" value="DPM1-like"/>
</dbReference>
<dbReference type="GeneID" id="5056036"/>
<evidence type="ECO:0000256" key="18">
    <source>
        <dbReference type="ARBA" id="ARBA00074878"/>
    </source>
</evidence>
<evidence type="ECO:0000259" key="24">
    <source>
        <dbReference type="Pfam" id="PF04138"/>
    </source>
</evidence>
<dbReference type="InterPro" id="IPR007267">
    <property type="entry name" value="GtrA_DPMS_TM"/>
</dbReference>
<comment type="cofactor">
    <cofactor evidence="3">
        <name>Mg(2+)</name>
        <dbReference type="ChEBI" id="CHEBI:18420"/>
    </cofactor>
</comment>
<evidence type="ECO:0000256" key="2">
    <source>
        <dbReference type="ARBA" id="ARBA00001936"/>
    </source>
</evidence>
<comment type="subcellular location">
    <subcellularLocation>
        <location evidence="5">Endomembrane system</location>
    </subcellularLocation>
    <subcellularLocation>
        <location evidence="4">Membrane</location>
        <topology evidence="4">Multi-pass membrane protein</topology>
    </subcellularLocation>
</comment>
<evidence type="ECO:0000256" key="9">
    <source>
        <dbReference type="ARBA" id="ARBA00022676"/>
    </source>
</evidence>
<keyword evidence="10 25" id="KW-0808">Transferase</keyword>
<evidence type="ECO:0000256" key="21">
    <source>
        <dbReference type="ARBA" id="ARBA00083744"/>
    </source>
</evidence>
<feature type="domain" description="GtrA/DPMS transmembrane" evidence="24">
    <location>
        <begin position="227"/>
        <end position="338"/>
    </location>
</feature>
<keyword evidence="12" id="KW-0479">Metal-binding</keyword>
<dbReference type="GO" id="GO:0016020">
    <property type="term" value="C:membrane"/>
    <property type="evidence" value="ECO:0007669"/>
    <property type="project" value="UniProtKB-SubCell"/>
</dbReference>
<dbReference type="Gene3D" id="3.90.550.10">
    <property type="entry name" value="Spore Coat Polysaccharide Biosynthesis Protein SpsA, Chain A"/>
    <property type="match status" value="1"/>
</dbReference>
<comment type="cofactor">
    <cofactor evidence="2">
        <name>Mn(2+)</name>
        <dbReference type="ChEBI" id="CHEBI:29035"/>
    </cofactor>
</comment>
<dbReference type="PANTHER" id="PTHR43398">
    <property type="entry name" value="DOLICHOL-PHOSPHATE MANNOSYLTRANSFERASE SUBUNIT 1"/>
    <property type="match status" value="1"/>
</dbReference>
<feature type="domain" description="Glycosyltransferase 2-like" evidence="23">
    <location>
        <begin position="3"/>
        <end position="165"/>
    </location>
</feature>
<dbReference type="PANTHER" id="PTHR43398:SF1">
    <property type="entry name" value="DOLICHOL-PHOSPHATE MANNOSYLTRANSFERASE SUBUNIT 1"/>
    <property type="match status" value="1"/>
</dbReference>
<evidence type="ECO:0000256" key="12">
    <source>
        <dbReference type="ARBA" id="ARBA00022723"/>
    </source>
</evidence>
<evidence type="ECO:0000256" key="19">
    <source>
        <dbReference type="ARBA" id="ARBA00082336"/>
    </source>
</evidence>
<dbReference type="OMA" id="KCFRREV"/>
<reference evidence="25 26" key="1">
    <citation type="journal article" date="2020" name="Nat. Commun.">
        <title>The structures of two archaeal type IV pili illuminate evolutionary relationships.</title>
        <authorList>
            <person name="Wang F."/>
            <person name="Baquero D.P."/>
            <person name="Su Z."/>
            <person name="Beltran L.C."/>
            <person name="Prangishvili D."/>
            <person name="Krupovic M."/>
            <person name="Egelman E.H."/>
        </authorList>
    </citation>
    <scope>NUCLEOTIDE SEQUENCE [LARGE SCALE GENOMIC DNA]</scope>
    <source>
        <strain evidence="25 26">2GA</strain>
    </source>
</reference>
<keyword evidence="14 22" id="KW-1133">Transmembrane helix</keyword>
<comment type="function">
    <text evidence="17">Transfers mannose from GDP-mannose to dolichol monophosphate to form dolichol phosphate mannose (Dol-P-Man) which is the mannosyl donor in pathways leading to N-glycosylation, glycosyl phosphatidylinositol membrane anchoring, and O-mannosylation of proteins.</text>
</comment>
<evidence type="ECO:0000256" key="17">
    <source>
        <dbReference type="ARBA" id="ARBA00053724"/>
    </source>
</evidence>
<evidence type="ECO:0000256" key="15">
    <source>
        <dbReference type="ARBA" id="ARBA00023136"/>
    </source>
</evidence>
<evidence type="ECO:0000256" key="5">
    <source>
        <dbReference type="ARBA" id="ARBA00004308"/>
    </source>
</evidence>
<dbReference type="Pfam" id="PF04138">
    <property type="entry name" value="GtrA_DPMS_TM"/>
    <property type="match status" value="1"/>
</dbReference>
<dbReference type="GO" id="GO:0046872">
    <property type="term" value="F:metal ion binding"/>
    <property type="evidence" value="ECO:0007669"/>
    <property type="project" value="UniProtKB-KW"/>
</dbReference>
<dbReference type="Proteomes" id="UP000554766">
    <property type="component" value="Unassembled WGS sequence"/>
</dbReference>
<keyword evidence="9" id="KW-0328">Glycosyltransferase</keyword>
<protein>
    <recommendedName>
        <fullName evidence="18">Dolichol-phosphate mannosyltransferase</fullName>
        <ecNumber evidence="8">2.4.1.83</ecNumber>
    </recommendedName>
    <alternativeName>
        <fullName evidence="20">Dolichol-phosphate mannose synthase</fullName>
    </alternativeName>
    <alternativeName>
        <fullName evidence="19">Dolichyl-phosphate beta-D-mannosyltransferase</fullName>
    </alternativeName>
    <alternativeName>
        <fullName evidence="21">Mannose-P-dolichol synthase</fullName>
    </alternativeName>
</protein>
<evidence type="ECO:0000256" key="13">
    <source>
        <dbReference type="ARBA" id="ARBA00022842"/>
    </source>
</evidence>
<dbReference type="RefSeq" id="WP_011900154.1">
    <property type="nucleotide sequence ID" value="NZ_JAAVJF010000001.1"/>
</dbReference>
<dbReference type="Pfam" id="PF00535">
    <property type="entry name" value="Glycos_transf_2"/>
    <property type="match status" value="1"/>
</dbReference>
<comment type="cofactor">
    <cofactor evidence="1">
        <name>Ca(2+)</name>
        <dbReference type="ChEBI" id="CHEBI:29108"/>
    </cofactor>
</comment>
<evidence type="ECO:0000256" key="10">
    <source>
        <dbReference type="ARBA" id="ARBA00022679"/>
    </source>
</evidence>
<dbReference type="SUPFAM" id="SSF53448">
    <property type="entry name" value="Nucleotide-diphospho-sugar transferases"/>
    <property type="match status" value="1"/>
</dbReference>
<evidence type="ECO:0000259" key="23">
    <source>
        <dbReference type="Pfam" id="PF00535"/>
    </source>
</evidence>
<dbReference type="CDD" id="cd06442">
    <property type="entry name" value="DPM1_like"/>
    <property type="match status" value="1"/>
</dbReference>
<evidence type="ECO:0000256" key="8">
    <source>
        <dbReference type="ARBA" id="ARBA00012704"/>
    </source>
</evidence>
<dbReference type="GO" id="GO:0035269">
    <property type="term" value="P:protein O-linked glycosylation via mannose"/>
    <property type="evidence" value="ECO:0007669"/>
    <property type="project" value="TreeGrafter"/>
</dbReference>
<keyword evidence="16" id="KW-0464">Manganese</keyword>
<dbReference type="GO" id="GO:0000271">
    <property type="term" value="P:polysaccharide biosynthetic process"/>
    <property type="evidence" value="ECO:0007669"/>
    <property type="project" value="InterPro"/>
</dbReference>
<dbReference type="InterPro" id="IPR029044">
    <property type="entry name" value="Nucleotide-diphossugar_trans"/>
</dbReference>
<evidence type="ECO:0000256" key="4">
    <source>
        <dbReference type="ARBA" id="ARBA00004141"/>
    </source>
</evidence>
<evidence type="ECO:0000313" key="26">
    <source>
        <dbReference type="Proteomes" id="UP000554766"/>
    </source>
</evidence>
<dbReference type="EC" id="2.4.1.83" evidence="8"/>
<feature type="transmembrane region" description="Helical" evidence="22">
    <location>
        <begin position="228"/>
        <end position="246"/>
    </location>
</feature>
<dbReference type="EMBL" id="JAAVJF010000001">
    <property type="protein sequence ID" value="NYR14816.1"/>
    <property type="molecule type" value="Genomic_DNA"/>
</dbReference>
<feature type="transmembrane region" description="Helical" evidence="22">
    <location>
        <begin position="306"/>
        <end position="332"/>
    </location>
</feature>
<comment type="pathway">
    <text evidence="6">Protein modification; protein glycosylation.</text>
</comment>
<keyword evidence="11 22" id="KW-0812">Transmembrane</keyword>
<evidence type="ECO:0000256" key="20">
    <source>
        <dbReference type="ARBA" id="ARBA00082614"/>
    </source>
</evidence>
<evidence type="ECO:0000256" key="14">
    <source>
        <dbReference type="ARBA" id="ARBA00022989"/>
    </source>
</evidence>
<dbReference type="FunFam" id="3.90.550.10:FF:000119">
    <property type="entry name" value="Dolichol-phosphate mannosyltransferase subunit 1"/>
    <property type="match status" value="1"/>
</dbReference>
<evidence type="ECO:0000256" key="3">
    <source>
        <dbReference type="ARBA" id="ARBA00001946"/>
    </source>
</evidence>
<dbReference type="GO" id="GO:0012505">
    <property type="term" value="C:endomembrane system"/>
    <property type="evidence" value="ECO:0007669"/>
    <property type="project" value="UniProtKB-SubCell"/>
</dbReference>
<evidence type="ECO:0000256" key="7">
    <source>
        <dbReference type="ARBA" id="ARBA00006739"/>
    </source>
</evidence>
<proteinExistence type="inferred from homology"/>
<evidence type="ECO:0000313" key="25">
    <source>
        <dbReference type="EMBL" id="NYR14816.1"/>
    </source>
</evidence>
<evidence type="ECO:0000256" key="22">
    <source>
        <dbReference type="SAM" id="Phobius"/>
    </source>
</evidence>
<organism evidence="25 26">
    <name type="scientific">Pyrobaculum arsenaticum</name>
    <dbReference type="NCBI Taxonomy" id="121277"/>
    <lineage>
        <taxon>Archaea</taxon>
        <taxon>Thermoproteota</taxon>
        <taxon>Thermoprotei</taxon>
        <taxon>Thermoproteales</taxon>
        <taxon>Thermoproteaceae</taxon>
        <taxon>Pyrobaculum</taxon>
    </lineage>
</organism>
<gene>
    <name evidence="25" type="ORF">HC235_02335</name>
</gene>
<evidence type="ECO:0000256" key="6">
    <source>
        <dbReference type="ARBA" id="ARBA00004922"/>
    </source>
</evidence>
<comment type="similarity">
    <text evidence="7">Belongs to the glycosyltransferase 2 family.</text>
</comment>
<dbReference type="GO" id="GO:0004582">
    <property type="term" value="F:dolichyl-phosphate beta-D-mannosyltransferase activity"/>
    <property type="evidence" value="ECO:0007669"/>
    <property type="project" value="UniProtKB-EC"/>
</dbReference>
<evidence type="ECO:0000256" key="11">
    <source>
        <dbReference type="ARBA" id="ARBA00022692"/>
    </source>
</evidence>
<name>A0A7L4PAB7_9CREN</name>
<keyword evidence="15 22" id="KW-0472">Membrane</keyword>
<dbReference type="InterPro" id="IPR001173">
    <property type="entry name" value="Glyco_trans_2-like"/>
</dbReference>
<dbReference type="GO" id="GO:0006506">
    <property type="term" value="P:GPI anchor biosynthetic process"/>
    <property type="evidence" value="ECO:0007669"/>
    <property type="project" value="TreeGrafter"/>
</dbReference>
<evidence type="ECO:0000256" key="16">
    <source>
        <dbReference type="ARBA" id="ARBA00023211"/>
    </source>
</evidence>
<evidence type="ECO:0000256" key="1">
    <source>
        <dbReference type="ARBA" id="ARBA00001913"/>
    </source>
</evidence>